<proteinExistence type="predicted"/>
<dbReference type="EMBL" id="CP069102">
    <property type="protein sequence ID" value="QSS49238.1"/>
    <property type="molecule type" value="Genomic_DNA"/>
</dbReference>
<keyword evidence="1" id="KW-0472">Membrane</keyword>
<evidence type="ECO:0000313" key="3">
    <source>
        <dbReference type="Proteomes" id="UP000663419"/>
    </source>
</evidence>
<accession>A0A8A1L4B5</accession>
<sequence length="51" mass="5999">MYVLYINESSLVIRFAAIYSGFKHCFFIFLERAVGKKIPRCVRLPPLLLQH</sequence>
<protein>
    <submittedName>
        <fullName evidence="2">Uncharacterized protein</fullName>
    </submittedName>
</protein>
<evidence type="ECO:0000313" key="2">
    <source>
        <dbReference type="EMBL" id="QSS49238.1"/>
    </source>
</evidence>
<evidence type="ECO:0000256" key="1">
    <source>
        <dbReference type="SAM" id="Phobius"/>
    </source>
</evidence>
<gene>
    <name evidence="2" type="ORF">I7I53_09539</name>
</gene>
<dbReference type="AlphaFoldDB" id="A0A8A1L4B5"/>
<organism evidence="2 3">
    <name type="scientific">Ajellomyces capsulatus (strain H88)</name>
    <name type="common">Darling's disease fungus</name>
    <name type="synonym">Histoplasma capsulatum</name>
    <dbReference type="NCBI Taxonomy" id="544711"/>
    <lineage>
        <taxon>Eukaryota</taxon>
        <taxon>Fungi</taxon>
        <taxon>Dikarya</taxon>
        <taxon>Ascomycota</taxon>
        <taxon>Pezizomycotina</taxon>
        <taxon>Eurotiomycetes</taxon>
        <taxon>Eurotiomycetidae</taxon>
        <taxon>Onygenales</taxon>
        <taxon>Ajellomycetaceae</taxon>
        <taxon>Histoplasma</taxon>
    </lineage>
</organism>
<reference evidence="2" key="1">
    <citation type="submission" date="2021-01" db="EMBL/GenBank/DDBJ databases">
        <title>Chromosome-level genome assembly of a human fungal pathogen reveals clustering of transcriptionally co-regulated genes.</title>
        <authorList>
            <person name="Voorhies M."/>
            <person name="Cohen S."/>
            <person name="Shea T.P."/>
            <person name="Petrus S."/>
            <person name="Munoz J.F."/>
            <person name="Poplawski S."/>
            <person name="Goldman W.E."/>
            <person name="Michael T."/>
            <person name="Cuomo C.A."/>
            <person name="Sil A."/>
            <person name="Beyhan S."/>
        </authorList>
    </citation>
    <scope>NUCLEOTIDE SEQUENCE</scope>
    <source>
        <strain evidence="2">H88</strain>
    </source>
</reference>
<name>A0A8A1L4B5_AJEC8</name>
<dbReference type="VEuPathDB" id="FungiDB:I7I53_09539"/>
<keyword evidence="1" id="KW-0812">Transmembrane</keyword>
<keyword evidence="1" id="KW-1133">Transmembrane helix</keyword>
<feature type="transmembrane region" description="Helical" evidence="1">
    <location>
        <begin position="12"/>
        <end position="30"/>
    </location>
</feature>
<dbReference type="Proteomes" id="UP000663419">
    <property type="component" value="Chromosome 1"/>
</dbReference>